<protein>
    <submittedName>
        <fullName evidence="2">Uncharacterized protein</fullName>
    </submittedName>
</protein>
<evidence type="ECO:0000313" key="3">
    <source>
        <dbReference type="Proteomes" id="UP000568022"/>
    </source>
</evidence>
<feature type="region of interest" description="Disordered" evidence="1">
    <location>
        <begin position="93"/>
        <end position="119"/>
    </location>
</feature>
<gene>
    <name evidence="2" type="ORF">FHS32_001088</name>
</gene>
<sequence length="119" mass="12229">MRRMRGILLAVLLIGGVVAAVVTGRDSEETGTATKTVRMVIGSEKAGFFADPDVVKALAAKGCTVEVETSGSWAMEGLDLQGYDLASPSGRAPAAELAEKHEVRGILPRPNAPGGTGPP</sequence>
<dbReference type="Proteomes" id="UP000568022">
    <property type="component" value="Unassembled WGS sequence"/>
</dbReference>
<comment type="caution">
    <text evidence="2">The sequence shown here is derived from an EMBL/GenBank/DDBJ whole genome shotgun (WGS) entry which is preliminary data.</text>
</comment>
<keyword evidence="3" id="KW-1185">Reference proteome</keyword>
<evidence type="ECO:0000256" key="1">
    <source>
        <dbReference type="SAM" id="MobiDB-lite"/>
    </source>
</evidence>
<dbReference type="AlphaFoldDB" id="A0A7W8BJ66"/>
<proteinExistence type="predicted"/>
<organism evidence="2 3">
    <name type="scientific">Streptomyces griseoloalbus</name>
    <dbReference type="NCBI Taxonomy" id="67303"/>
    <lineage>
        <taxon>Bacteria</taxon>
        <taxon>Bacillati</taxon>
        <taxon>Actinomycetota</taxon>
        <taxon>Actinomycetes</taxon>
        <taxon>Kitasatosporales</taxon>
        <taxon>Streptomycetaceae</taxon>
        <taxon>Streptomyces</taxon>
    </lineage>
</organism>
<reference evidence="2 3" key="1">
    <citation type="submission" date="2020-08" db="EMBL/GenBank/DDBJ databases">
        <title>Genomic Encyclopedia of Type Strains, Phase III (KMG-III): the genomes of soil and plant-associated and newly described type strains.</title>
        <authorList>
            <person name="Whitman W."/>
        </authorList>
    </citation>
    <scope>NUCLEOTIDE SEQUENCE [LARGE SCALE GENOMIC DNA]</scope>
    <source>
        <strain evidence="2 3">CECT 3226</strain>
    </source>
</reference>
<name>A0A7W8BJ66_9ACTN</name>
<accession>A0A7W8BJ66</accession>
<dbReference type="EMBL" id="JACHJE010000002">
    <property type="protein sequence ID" value="MBB5124360.1"/>
    <property type="molecule type" value="Genomic_DNA"/>
</dbReference>
<evidence type="ECO:0000313" key="2">
    <source>
        <dbReference type="EMBL" id="MBB5124360.1"/>
    </source>
</evidence>